<dbReference type="Proteomes" id="UP000054538">
    <property type="component" value="Unassembled WGS sequence"/>
</dbReference>
<reference evidence="2" key="2">
    <citation type="submission" date="2015-01" db="EMBL/GenBank/DDBJ databases">
        <title>Evolutionary Origins and Diversification of the Mycorrhizal Mutualists.</title>
        <authorList>
            <consortium name="DOE Joint Genome Institute"/>
            <consortium name="Mycorrhizal Genomics Consortium"/>
            <person name="Kohler A."/>
            <person name="Kuo A."/>
            <person name="Nagy L.G."/>
            <person name="Floudas D."/>
            <person name="Copeland A."/>
            <person name="Barry K.W."/>
            <person name="Cichocki N."/>
            <person name="Veneault-Fourrey C."/>
            <person name="LaButti K."/>
            <person name="Lindquist E.A."/>
            <person name="Lipzen A."/>
            <person name="Lundell T."/>
            <person name="Morin E."/>
            <person name="Murat C."/>
            <person name="Riley R."/>
            <person name="Ohm R."/>
            <person name="Sun H."/>
            <person name="Tunlid A."/>
            <person name="Henrissat B."/>
            <person name="Grigoriev I.V."/>
            <person name="Hibbett D.S."/>
            <person name="Martin F."/>
        </authorList>
    </citation>
    <scope>NUCLEOTIDE SEQUENCE [LARGE SCALE GENOMIC DNA]</scope>
    <source>
        <strain evidence="2">Ve08.2h10</strain>
    </source>
</reference>
<name>A0A0D0E5E2_9AGAM</name>
<reference evidence="1 2" key="1">
    <citation type="submission" date="2014-04" db="EMBL/GenBank/DDBJ databases">
        <authorList>
            <consortium name="DOE Joint Genome Institute"/>
            <person name="Kuo A."/>
            <person name="Kohler A."/>
            <person name="Jargeat P."/>
            <person name="Nagy L.G."/>
            <person name="Floudas D."/>
            <person name="Copeland A."/>
            <person name="Barry K.W."/>
            <person name="Cichocki N."/>
            <person name="Veneault-Fourrey C."/>
            <person name="LaButti K."/>
            <person name="Lindquist E.A."/>
            <person name="Lipzen A."/>
            <person name="Lundell T."/>
            <person name="Morin E."/>
            <person name="Murat C."/>
            <person name="Sun H."/>
            <person name="Tunlid A."/>
            <person name="Henrissat B."/>
            <person name="Grigoriev I.V."/>
            <person name="Hibbett D.S."/>
            <person name="Martin F."/>
            <person name="Nordberg H.P."/>
            <person name="Cantor M.N."/>
            <person name="Hua S.X."/>
        </authorList>
    </citation>
    <scope>NUCLEOTIDE SEQUENCE [LARGE SCALE GENOMIC DNA]</scope>
    <source>
        <strain evidence="1 2">Ve08.2h10</strain>
    </source>
</reference>
<dbReference type="HOGENOM" id="CLU_2528128_0_0_1"/>
<dbReference type="InParanoid" id="A0A0D0E5E2"/>
<keyword evidence="2" id="KW-1185">Reference proteome</keyword>
<sequence>MLVILSCLPWCKKTSKSFHNFNNNDWASRRQGTYTINVSPSPTNFSIFSNQKNGSQVAPTVDKNPCSVKGYGSFDPKTPNISRI</sequence>
<evidence type="ECO:0000313" key="2">
    <source>
        <dbReference type="Proteomes" id="UP000054538"/>
    </source>
</evidence>
<protein>
    <submittedName>
        <fullName evidence="1">Uncharacterized protein</fullName>
    </submittedName>
</protein>
<accession>A0A0D0E5E2</accession>
<organism evidence="1 2">
    <name type="scientific">Paxillus rubicundulus Ve08.2h10</name>
    <dbReference type="NCBI Taxonomy" id="930991"/>
    <lineage>
        <taxon>Eukaryota</taxon>
        <taxon>Fungi</taxon>
        <taxon>Dikarya</taxon>
        <taxon>Basidiomycota</taxon>
        <taxon>Agaricomycotina</taxon>
        <taxon>Agaricomycetes</taxon>
        <taxon>Agaricomycetidae</taxon>
        <taxon>Boletales</taxon>
        <taxon>Paxilineae</taxon>
        <taxon>Paxillaceae</taxon>
        <taxon>Paxillus</taxon>
    </lineage>
</organism>
<dbReference type="EMBL" id="KN824979">
    <property type="protein sequence ID" value="KIK96569.1"/>
    <property type="molecule type" value="Genomic_DNA"/>
</dbReference>
<dbReference type="AlphaFoldDB" id="A0A0D0E5E2"/>
<evidence type="ECO:0000313" key="1">
    <source>
        <dbReference type="EMBL" id="KIK96569.1"/>
    </source>
</evidence>
<gene>
    <name evidence="1" type="ORF">PAXRUDRAFT_825800</name>
</gene>
<proteinExistence type="predicted"/>